<dbReference type="KEGG" id="ngr:NAEGRDRAFT_45945"/>
<keyword evidence="1" id="KW-0812">Transmembrane</keyword>
<dbReference type="Proteomes" id="UP000006671">
    <property type="component" value="Unassembled WGS sequence"/>
</dbReference>
<dbReference type="GeneID" id="8855211"/>
<keyword evidence="3" id="KW-1185">Reference proteome</keyword>
<dbReference type="InParanoid" id="D2V1R8"/>
<evidence type="ECO:0000256" key="1">
    <source>
        <dbReference type="SAM" id="Phobius"/>
    </source>
</evidence>
<evidence type="ECO:0000313" key="2">
    <source>
        <dbReference type="EMBL" id="EFC49358.1"/>
    </source>
</evidence>
<sequence>MPSLKRLVVPAGNSTRKKITSLLLLSSSLSSNKKNYKIVENSATRNFSFRTKTITRDEQQDLGEIKLKVASEFRASPEDASDAFVEYAHQKNRFYGPRSWYKPDVYPEQVYVPLWVFQYGDACGYKVKTRITIDPRKQRELLTNLFGEIEEVIPEKDPLILTANPEDFSQRDVHQKQKNQKKILKELKLEDESRLKELADIMKTILKNQFQIQDHTFKIETLTSSEITISCIIDHIKLDEHVEPTKLLGTETMVDDYATIYASTSFERRYINRIAYKIDKKYLTDPTYISKINYKLKWYQNLWDDIKSWFKRSSFKRDYSVDYYTVDWETSWSLALDNTVPHKLQESMKQIISKTITSTEERTLFDSPTIQLSNFNIEKTDFKLHKKEMIYIPVYVKQDVLNFPHTLKLFSPFHIRHKVRNLSHGEHTFHSFTNGIDTSYVTGYVPYSFPKLFLSYFTGVYSGWGIISSLFPFIDIYSSLIYGFFFSLFAAFGASTETYYKPLLHKEHHKKFAVHVHNKYISNKPLQKIYSNAWKYCANPSDGNTALAIEISKGCDLYSLLELDAQKFSLYTQEEIRSQYKKASILNSLNLTVSACYDLPS</sequence>
<accession>D2V1R8</accession>
<reference evidence="2 3" key="1">
    <citation type="journal article" date="2010" name="Cell">
        <title>The genome of Naegleria gruberi illuminates early eukaryotic versatility.</title>
        <authorList>
            <person name="Fritz-Laylin L.K."/>
            <person name="Prochnik S.E."/>
            <person name="Ginger M.L."/>
            <person name="Dacks J.B."/>
            <person name="Carpenter M.L."/>
            <person name="Field M.C."/>
            <person name="Kuo A."/>
            <person name="Paredez A."/>
            <person name="Chapman J."/>
            <person name="Pham J."/>
            <person name="Shu S."/>
            <person name="Neupane R."/>
            <person name="Cipriano M."/>
            <person name="Mancuso J."/>
            <person name="Tu H."/>
            <person name="Salamov A."/>
            <person name="Lindquist E."/>
            <person name="Shapiro H."/>
            <person name="Lucas S."/>
            <person name="Grigoriev I.V."/>
            <person name="Cande W.Z."/>
            <person name="Fulton C."/>
            <person name="Rokhsar D.S."/>
            <person name="Dawson S.C."/>
        </authorList>
    </citation>
    <scope>NUCLEOTIDE SEQUENCE [LARGE SCALE GENOMIC DNA]</scope>
    <source>
        <strain evidence="2 3">NEG-M</strain>
    </source>
</reference>
<keyword evidence="1" id="KW-0472">Membrane</keyword>
<organism evidence="3">
    <name type="scientific">Naegleria gruberi</name>
    <name type="common">Amoeba</name>
    <dbReference type="NCBI Taxonomy" id="5762"/>
    <lineage>
        <taxon>Eukaryota</taxon>
        <taxon>Discoba</taxon>
        <taxon>Heterolobosea</taxon>
        <taxon>Tetramitia</taxon>
        <taxon>Eutetramitia</taxon>
        <taxon>Vahlkampfiidae</taxon>
        <taxon>Naegleria</taxon>
    </lineage>
</organism>
<protein>
    <submittedName>
        <fullName evidence="2">Predicted protein</fullName>
    </submittedName>
</protein>
<feature type="transmembrane region" description="Helical" evidence="1">
    <location>
        <begin position="480"/>
        <end position="500"/>
    </location>
</feature>
<gene>
    <name evidence="2" type="ORF">NAEGRDRAFT_45945</name>
</gene>
<dbReference type="RefSeq" id="XP_002682102.1">
    <property type="nucleotide sequence ID" value="XM_002682056.1"/>
</dbReference>
<evidence type="ECO:0000313" key="3">
    <source>
        <dbReference type="Proteomes" id="UP000006671"/>
    </source>
</evidence>
<keyword evidence="1" id="KW-1133">Transmembrane helix</keyword>
<dbReference type="VEuPathDB" id="AmoebaDB:NAEGRDRAFT_45945"/>
<feature type="transmembrane region" description="Helical" evidence="1">
    <location>
        <begin position="453"/>
        <end position="474"/>
    </location>
</feature>
<dbReference type="EMBL" id="GG738848">
    <property type="protein sequence ID" value="EFC49358.1"/>
    <property type="molecule type" value="Genomic_DNA"/>
</dbReference>
<dbReference type="AlphaFoldDB" id="D2V1R8"/>
<dbReference type="OrthoDB" id="10256403at2759"/>
<dbReference type="OMA" id="CANPSDG"/>
<name>D2V1R8_NAEGR</name>
<proteinExistence type="predicted"/>